<name>A0ACB8WPH4_9TELE</name>
<proteinExistence type="predicted"/>
<protein>
    <submittedName>
        <fullName evidence="1">Uncharacterized protein</fullName>
    </submittedName>
</protein>
<accession>A0ACB8WPH4</accession>
<evidence type="ECO:0000313" key="1">
    <source>
        <dbReference type="EMBL" id="KAI3369659.1"/>
    </source>
</evidence>
<comment type="caution">
    <text evidence="1">The sequence shown here is derived from an EMBL/GenBank/DDBJ whole genome shotgun (WGS) entry which is preliminary data.</text>
</comment>
<reference evidence="1" key="1">
    <citation type="submission" date="2022-04" db="EMBL/GenBank/DDBJ databases">
        <title>Jade perch genome.</title>
        <authorList>
            <person name="Chao B."/>
        </authorList>
    </citation>
    <scope>NUCLEOTIDE SEQUENCE</scope>
    <source>
        <strain evidence="1">CB-2022</strain>
    </source>
</reference>
<organism evidence="1 2">
    <name type="scientific">Scortum barcoo</name>
    <name type="common">barcoo grunter</name>
    <dbReference type="NCBI Taxonomy" id="214431"/>
    <lineage>
        <taxon>Eukaryota</taxon>
        <taxon>Metazoa</taxon>
        <taxon>Chordata</taxon>
        <taxon>Craniata</taxon>
        <taxon>Vertebrata</taxon>
        <taxon>Euteleostomi</taxon>
        <taxon>Actinopterygii</taxon>
        <taxon>Neopterygii</taxon>
        <taxon>Teleostei</taxon>
        <taxon>Neoteleostei</taxon>
        <taxon>Acanthomorphata</taxon>
        <taxon>Eupercaria</taxon>
        <taxon>Centrarchiformes</taxon>
        <taxon>Terapontoidei</taxon>
        <taxon>Terapontidae</taxon>
        <taxon>Scortum</taxon>
    </lineage>
</organism>
<gene>
    <name evidence="1" type="ORF">L3Q82_024505</name>
</gene>
<sequence>MPSKRGRFIRNKEGPALIDSGADESLMDKALASSLGITMEPLQSPVSARGQQRTGEQIPNPSDYPDISKVPPCYHDLKEVFNKAKAMSLPPHREWDCAIDLLPGAPIPKAWLYSISSSERKAMEEYIETSLRFGIIRPIIITGRSRVLLCGGLPRTTASIHVPFLSRKLTPAAERNYDVGNKELLVAINVALKEWRHWLEGAEQPFIVWTDHKNLEYLKSAKRPGGWLNQDLETCLKYLVAQNQTTKARARLLSRPESLAIHKRPASSCPQPQTRSQFKLPRSLHVHPSFHISKLKPFRESPLVPPSKPPPPPKMVDGGPIYAVKKLLAVRKRGRERQFLVDWLAGLWT</sequence>
<dbReference type="EMBL" id="CM041537">
    <property type="protein sequence ID" value="KAI3369659.1"/>
    <property type="molecule type" value="Genomic_DNA"/>
</dbReference>
<dbReference type="Proteomes" id="UP000831701">
    <property type="component" value="Chromosome 7"/>
</dbReference>
<keyword evidence="2" id="KW-1185">Reference proteome</keyword>
<evidence type="ECO:0000313" key="2">
    <source>
        <dbReference type="Proteomes" id="UP000831701"/>
    </source>
</evidence>